<name>A0A813X4A3_ADIRI</name>
<proteinExistence type="predicted"/>
<dbReference type="Proteomes" id="UP000663828">
    <property type="component" value="Unassembled WGS sequence"/>
</dbReference>
<gene>
    <name evidence="2" type="ORF">XAT740_LOCUS6089</name>
</gene>
<evidence type="ECO:0000256" key="1">
    <source>
        <dbReference type="SAM" id="MobiDB-lite"/>
    </source>
</evidence>
<keyword evidence="3" id="KW-1185">Reference proteome</keyword>
<reference evidence="2" key="1">
    <citation type="submission" date="2021-02" db="EMBL/GenBank/DDBJ databases">
        <authorList>
            <person name="Nowell W R."/>
        </authorList>
    </citation>
    <scope>NUCLEOTIDE SEQUENCE</scope>
</reference>
<dbReference type="EMBL" id="CAJNOR010000273">
    <property type="protein sequence ID" value="CAF0862997.1"/>
    <property type="molecule type" value="Genomic_DNA"/>
</dbReference>
<feature type="region of interest" description="Disordered" evidence="1">
    <location>
        <begin position="1"/>
        <end position="30"/>
    </location>
</feature>
<evidence type="ECO:0000313" key="2">
    <source>
        <dbReference type="EMBL" id="CAF0862997.1"/>
    </source>
</evidence>
<organism evidence="2 3">
    <name type="scientific">Adineta ricciae</name>
    <name type="common">Rotifer</name>
    <dbReference type="NCBI Taxonomy" id="249248"/>
    <lineage>
        <taxon>Eukaryota</taxon>
        <taxon>Metazoa</taxon>
        <taxon>Spiralia</taxon>
        <taxon>Gnathifera</taxon>
        <taxon>Rotifera</taxon>
        <taxon>Eurotatoria</taxon>
        <taxon>Bdelloidea</taxon>
        <taxon>Adinetida</taxon>
        <taxon>Adinetidae</taxon>
        <taxon>Adineta</taxon>
    </lineage>
</organism>
<accession>A0A813X4A3</accession>
<dbReference type="AlphaFoldDB" id="A0A813X4A3"/>
<evidence type="ECO:0000313" key="3">
    <source>
        <dbReference type="Proteomes" id="UP000663828"/>
    </source>
</evidence>
<sequence length="82" mass="9607">MQLSMRKVTSLPLERHAIDHKPMNEETENTKQNLVPWILRRNPPLCDYRLQFRPLPLTTALCGYGHYSKSGQGHYVHPFKYG</sequence>
<protein>
    <submittedName>
        <fullName evidence="2">Uncharacterized protein</fullName>
    </submittedName>
</protein>
<comment type="caution">
    <text evidence="2">The sequence shown here is derived from an EMBL/GenBank/DDBJ whole genome shotgun (WGS) entry which is preliminary data.</text>
</comment>
<feature type="compositionally biased region" description="Basic and acidic residues" evidence="1">
    <location>
        <begin position="13"/>
        <end position="24"/>
    </location>
</feature>